<dbReference type="PANTHER" id="PTHR43553:SF24">
    <property type="entry name" value="ENERGY-COUPLING FACTOR TRANSPORTER ATP-BINDING PROTEIN ECFA1"/>
    <property type="match status" value="1"/>
</dbReference>
<dbReference type="PROSITE" id="PS50893">
    <property type="entry name" value="ABC_TRANSPORTER_2"/>
    <property type="match status" value="1"/>
</dbReference>
<protein>
    <submittedName>
        <fullName evidence="13">ATP-binding cassette domain-containing protein</fullName>
    </submittedName>
</protein>
<sequence>MIRINQLTIYPGNDSSLPPLLCDIETVFEPGTITLLVGRTGAGKSTLLQTLAGLLPLGAGSIRYDDLPLWSPDGHIAEAVLHRLGITFQYPERQLFAESVRKELAYSLRPLRLSAEASERAALEAIHQLRLPPELLDEPVLTLSEGTKRKVAIAGTLAAKPEWLLLDEPTAGMDPGSIELLKELLLAHRARGGGIVVASHDLDALLPLADRVLMLKHGTVLADWTPGPRDHELPELLLRAGVGWPSSIQIHAALQEAGMELSGSTFTPEETAGAIAEQLVQAAAAGRKASAASAIKTSLQSHEQWESSLQAQPRKQESRAERMNPLAKWLFYMLVSAGILMQDAPFGLSLASVVTVLTILLSGVPIRRVGRGIRFFLVFIVISSVIAGLGVEARDPAVPLMLSFSLDSALVTAKQLSRFLLLMALSVVFIATTSERRMQRGLEQAFSRLERFHVPVSLITFTAALMLRFVHLLSREVERLSLITQARGKIRVKPGTIRLRDLPVFLIPLLLSMMKQAEDMTYALEARGYRVKFRGTSTTFERMPFDRLDKLITASGVLLLIVLYIIHRFGL</sequence>
<feature type="transmembrane region" description="Helical" evidence="11">
    <location>
        <begin position="551"/>
        <end position="570"/>
    </location>
</feature>
<feature type="transmembrane region" description="Helical" evidence="11">
    <location>
        <begin position="452"/>
        <end position="470"/>
    </location>
</feature>
<dbReference type="GO" id="GO:0042626">
    <property type="term" value="F:ATPase-coupled transmembrane transporter activity"/>
    <property type="evidence" value="ECO:0007669"/>
    <property type="project" value="TreeGrafter"/>
</dbReference>
<dbReference type="OrthoDB" id="2035889at2"/>
<dbReference type="GO" id="GO:0005524">
    <property type="term" value="F:ATP binding"/>
    <property type="evidence" value="ECO:0007669"/>
    <property type="project" value="UniProtKB-KW"/>
</dbReference>
<dbReference type="PANTHER" id="PTHR43553">
    <property type="entry name" value="HEAVY METAL TRANSPORTER"/>
    <property type="match status" value="1"/>
</dbReference>
<dbReference type="InterPro" id="IPR003593">
    <property type="entry name" value="AAA+_ATPase"/>
</dbReference>
<feature type="domain" description="ABC transporter" evidence="12">
    <location>
        <begin position="2"/>
        <end position="242"/>
    </location>
</feature>
<feature type="transmembrane region" description="Helical" evidence="11">
    <location>
        <begin position="346"/>
        <end position="366"/>
    </location>
</feature>
<dbReference type="InterPro" id="IPR027417">
    <property type="entry name" value="P-loop_NTPase"/>
</dbReference>
<evidence type="ECO:0000256" key="1">
    <source>
        <dbReference type="ARBA" id="ARBA00004141"/>
    </source>
</evidence>
<dbReference type="GO" id="GO:0016887">
    <property type="term" value="F:ATP hydrolysis activity"/>
    <property type="evidence" value="ECO:0007669"/>
    <property type="project" value="InterPro"/>
</dbReference>
<evidence type="ECO:0000256" key="5">
    <source>
        <dbReference type="ARBA" id="ARBA00022692"/>
    </source>
</evidence>
<keyword evidence="5 11" id="KW-0812">Transmembrane</keyword>
<dbReference type="AlphaFoldDB" id="A0A559KEH0"/>
<reference evidence="13 14" key="1">
    <citation type="submission" date="2019-07" db="EMBL/GenBank/DDBJ databases">
        <authorList>
            <person name="Kim J."/>
        </authorList>
    </citation>
    <scope>NUCLEOTIDE SEQUENCE [LARGE SCALE GENOMIC DNA]</scope>
    <source>
        <strain evidence="13 14">JC52</strain>
    </source>
</reference>
<keyword evidence="3" id="KW-0813">Transport</keyword>
<keyword evidence="7 13" id="KW-0067">ATP-binding</keyword>
<dbReference type="RefSeq" id="WP_144845027.1">
    <property type="nucleotide sequence ID" value="NZ_VNJI01000007.1"/>
</dbReference>
<evidence type="ECO:0000256" key="10">
    <source>
        <dbReference type="ARBA" id="ARBA00023136"/>
    </source>
</evidence>
<evidence type="ECO:0000313" key="13">
    <source>
        <dbReference type="EMBL" id="TVY10526.1"/>
    </source>
</evidence>
<evidence type="ECO:0000256" key="3">
    <source>
        <dbReference type="ARBA" id="ARBA00022448"/>
    </source>
</evidence>
<evidence type="ECO:0000256" key="6">
    <source>
        <dbReference type="ARBA" id="ARBA00022741"/>
    </source>
</evidence>
<dbReference type="Pfam" id="PF02361">
    <property type="entry name" value="CbiQ"/>
    <property type="match status" value="1"/>
</dbReference>
<dbReference type="EMBL" id="VNJI01000007">
    <property type="protein sequence ID" value="TVY10526.1"/>
    <property type="molecule type" value="Genomic_DNA"/>
</dbReference>
<dbReference type="GO" id="GO:0043190">
    <property type="term" value="C:ATP-binding cassette (ABC) transporter complex"/>
    <property type="evidence" value="ECO:0007669"/>
    <property type="project" value="TreeGrafter"/>
</dbReference>
<evidence type="ECO:0000256" key="2">
    <source>
        <dbReference type="ARBA" id="ARBA00005417"/>
    </source>
</evidence>
<keyword evidence="10 11" id="KW-0472">Membrane</keyword>
<evidence type="ECO:0000256" key="7">
    <source>
        <dbReference type="ARBA" id="ARBA00022840"/>
    </source>
</evidence>
<evidence type="ECO:0000259" key="12">
    <source>
        <dbReference type="PROSITE" id="PS50893"/>
    </source>
</evidence>
<dbReference type="InterPro" id="IPR050095">
    <property type="entry name" value="ECF_ABC_transporter_ATP-bd"/>
</dbReference>
<comment type="subcellular location">
    <subcellularLocation>
        <location evidence="1">Membrane</location>
        <topology evidence="1">Multi-pass membrane protein</topology>
    </subcellularLocation>
</comment>
<evidence type="ECO:0000256" key="4">
    <source>
        <dbReference type="ARBA" id="ARBA00022475"/>
    </source>
</evidence>
<accession>A0A559KEH0</accession>
<evidence type="ECO:0000256" key="8">
    <source>
        <dbReference type="ARBA" id="ARBA00022967"/>
    </source>
</evidence>
<feature type="transmembrane region" description="Helical" evidence="11">
    <location>
        <begin position="373"/>
        <end position="391"/>
    </location>
</feature>
<dbReference type="InterPro" id="IPR015856">
    <property type="entry name" value="ABC_transpr_CbiO/EcfA_su"/>
</dbReference>
<comment type="caution">
    <text evidence="13">The sequence shown here is derived from an EMBL/GenBank/DDBJ whole genome shotgun (WGS) entry which is preliminary data.</text>
</comment>
<dbReference type="Proteomes" id="UP000317036">
    <property type="component" value="Unassembled WGS sequence"/>
</dbReference>
<comment type="similarity">
    <text evidence="2">Belongs to the ABC transporter superfamily.</text>
</comment>
<evidence type="ECO:0000313" key="14">
    <source>
        <dbReference type="Proteomes" id="UP000317036"/>
    </source>
</evidence>
<feature type="transmembrane region" description="Helical" evidence="11">
    <location>
        <begin position="411"/>
        <end position="431"/>
    </location>
</feature>
<evidence type="ECO:0000256" key="9">
    <source>
        <dbReference type="ARBA" id="ARBA00022989"/>
    </source>
</evidence>
<keyword evidence="4" id="KW-1003">Cell membrane</keyword>
<keyword evidence="6" id="KW-0547">Nucleotide-binding</keyword>
<dbReference type="Pfam" id="PF00005">
    <property type="entry name" value="ABC_tran"/>
    <property type="match status" value="1"/>
</dbReference>
<keyword evidence="8" id="KW-1278">Translocase</keyword>
<name>A0A559KEH0_9BACL</name>
<dbReference type="Gene3D" id="3.40.50.300">
    <property type="entry name" value="P-loop containing nucleotide triphosphate hydrolases"/>
    <property type="match status" value="1"/>
</dbReference>
<gene>
    <name evidence="13" type="ORF">FPZ49_07255</name>
</gene>
<organism evidence="13 14">
    <name type="scientific">Paenibacillus cremeus</name>
    <dbReference type="NCBI Taxonomy" id="2163881"/>
    <lineage>
        <taxon>Bacteria</taxon>
        <taxon>Bacillati</taxon>
        <taxon>Bacillota</taxon>
        <taxon>Bacilli</taxon>
        <taxon>Bacillales</taxon>
        <taxon>Paenibacillaceae</taxon>
        <taxon>Paenibacillus</taxon>
    </lineage>
</organism>
<dbReference type="CDD" id="cd16914">
    <property type="entry name" value="EcfT"/>
    <property type="match status" value="1"/>
</dbReference>
<dbReference type="InterPro" id="IPR003439">
    <property type="entry name" value="ABC_transporter-like_ATP-bd"/>
</dbReference>
<dbReference type="CDD" id="cd03225">
    <property type="entry name" value="ABC_cobalt_CbiO_domain1"/>
    <property type="match status" value="1"/>
</dbReference>
<dbReference type="InterPro" id="IPR003339">
    <property type="entry name" value="ABC/ECF_trnsptr_transmembrane"/>
</dbReference>
<evidence type="ECO:0000256" key="11">
    <source>
        <dbReference type="SAM" id="Phobius"/>
    </source>
</evidence>
<keyword evidence="9 11" id="KW-1133">Transmembrane helix</keyword>
<dbReference type="SMART" id="SM00382">
    <property type="entry name" value="AAA"/>
    <property type="match status" value="1"/>
</dbReference>
<proteinExistence type="inferred from homology"/>
<dbReference type="SUPFAM" id="SSF52540">
    <property type="entry name" value="P-loop containing nucleoside triphosphate hydrolases"/>
    <property type="match status" value="1"/>
</dbReference>
<keyword evidence="14" id="KW-1185">Reference proteome</keyword>